<organism evidence="1 2">
    <name type="scientific">Peribacillus asahii</name>
    <dbReference type="NCBI Taxonomy" id="228899"/>
    <lineage>
        <taxon>Bacteria</taxon>
        <taxon>Bacillati</taxon>
        <taxon>Bacillota</taxon>
        <taxon>Bacilli</taxon>
        <taxon>Bacillales</taxon>
        <taxon>Bacillaceae</taxon>
        <taxon>Peribacillus</taxon>
    </lineage>
</organism>
<dbReference type="EMBL" id="QWVS01000002">
    <property type="protein sequence ID" value="RID89375.1"/>
    <property type="molecule type" value="Genomic_DNA"/>
</dbReference>
<sequence length="108" mass="11584">MAKGMNAANHALDAYKTSKSLSILQKSEMGIYGLVSANGLSAAMLGKSMFGNELTDEQRQQSLITALGISGAAKLVDKAGANFSYSKAYIHQQVQHTQTLLKESTKQF</sequence>
<protein>
    <submittedName>
        <fullName evidence="1">Uncharacterized protein</fullName>
    </submittedName>
</protein>
<evidence type="ECO:0000313" key="1">
    <source>
        <dbReference type="EMBL" id="RID89375.1"/>
    </source>
</evidence>
<comment type="caution">
    <text evidence="1">The sequence shown here is derived from an EMBL/GenBank/DDBJ whole genome shotgun (WGS) entry which is preliminary data.</text>
</comment>
<gene>
    <name evidence="1" type="ORF">D1953_02080</name>
</gene>
<name>A0A398BGB8_9BACI</name>
<accession>A0A398BGB8</accession>
<reference evidence="1 2" key="1">
    <citation type="submission" date="2018-08" db="EMBL/GenBank/DDBJ databases">
        <title>Bacillus jemisoniae sp. nov., Bacillus chryseoplanitiae sp. nov., Bacillus resnikiae sp. nov., and Bacillus frankliniae sp. nov., isolated from Viking spacecraft and associated surfaces.</title>
        <authorList>
            <person name="Seuylemezian A."/>
            <person name="Vaishampayan P."/>
        </authorList>
    </citation>
    <scope>NUCLEOTIDE SEQUENCE [LARGE SCALE GENOMIC DNA]</scope>
    <source>
        <strain evidence="1 2">MA001</strain>
    </source>
</reference>
<keyword evidence="2" id="KW-1185">Reference proteome</keyword>
<proteinExistence type="predicted"/>
<evidence type="ECO:0000313" key="2">
    <source>
        <dbReference type="Proteomes" id="UP000266016"/>
    </source>
</evidence>
<dbReference type="RefSeq" id="WP_119115483.1">
    <property type="nucleotide sequence ID" value="NZ_QWVS01000002.1"/>
</dbReference>
<dbReference type="AlphaFoldDB" id="A0A398BGB8"/>
<dbReference type="Proteomes" id="UP000266016">
    <property type="component" value="Unassembled WGS sequence"/>
</dbReference>